<proteinExistence type="predicted"/>
<keyword evidence="2" id="KW-0808">Transferase</keyword>
<keyword evidence="5" id="KW-0812">Transmembrane</keyword>
<evidence type="ECO:0000256" key="3">
    <source>
        <dbReference type="ARBA" id="ARBA00022695"/>
    </source>
</evidence>
<evidence type="ECO:0000256" key="2">
    <source>
        <dbReference type="ARBA" id="ARBA00022679"/>
    </source>
</evidence>
<keyword evidence="5" id="KW-1133">Transmembrane helix</keyword>
<dbReference type="AlphaFoldDB" id="A0AAW2Z9N4"/>
<dbReference type="GO" id="GO:0016757">
    <property type="term" value="F:glycosyltransferase activity"/>
    <property type="evidence" value="ECO:0007669"/>
    <property type="project" value="UniProtKB-KW"/>
</dbReference>
<keyword evidence="3" id="KW-0548">Nucleotidyltransferase</keyword>
<evidence type="ECO:0000256" key="4">
    <source>
        <dbReference type="ARBA" id="ARBA00023027"/>
    </source>
</evidence>
<dbReference type="InterPro" id="IPR051838">
    <property type="entry name" value="ARTD_PARP"/>
</dbReference>
<dbReference type="Gene3D" id="3.90.228.10">
    <property type="match status" value="1"/>
</dbReference>
<sequence length="320" mass="37262">MIHLHRHCYELYMCLLSTAAHSNRKDNALRPFPKYFIDENNTRDFDRLIVCLESMPSVNTLYKNKQELLFKEDNTLQDATDCLSTICKNKDAPLLLKFILDMCHFKSRRVRYISVGQYIHERGLHKTIPPHIIPDHVFEITHQDRPTGEFLKGYHGSSSDNFFSILTNSLQNYSNTEQMKNGSVYGEGVYACEDLRVARNFSSGGSKGWSKSRFLGSEISCLVDCEISKGTGSDVESKVGEENNKYIVVKKSENIKIRYLLLYSQVKDLSVKQKRDRSSMILVGFYVLFILFIFMMRFHTEVKMEARSLYQYVMLMYRKH</sequence>
<dbReference type="EMBL" id="JAOPGA020001241">
    <property type="protein sequence ID" value="KAL0486551.1"/>
    <property type="molecule type" value="Genomic_DNA"/>
</dbReference>
<evidence type="ECO:0000256" key="5">
    <source>
        <dbReference type="SAM" id="Phobius"/>
    </source>
</evidence>
<evidence type="ECO:0000256" key="1">
    <source>
        <dbReference type="ARBA" id="ARBA00022676"/>
    </source>
</evidence>
<reference evidence="7 8" key="1">
    <citation type="submission" date="2024-03" db="EMBL/GenBank/DDBJ databases">
        <title>The Acrasis kona genome and developmental transcriptomes reveal deep origins of eukaryotic multicellular pathways.</title>
        <authorList>
            <person name="Sheikh S."/>
            <person name="Fu C.-J."/>
            <person name="Brown M.W."/>
            <person name="Baldauf S.L."/>
        </authorList>
    </citation>
    <scope>NUCLEOTIDE SEQUENCE [LARGE SCALE GENOMIC DNA]</scope>
    <source>
        <strain evidence="7 8">ATCC MYA-3509</strain>
    </source>
</reference>
<feature type="domain" description="PARP16 N-terminal" evidence="6">
    <location>
        <begin position="7"/>
        <end position="67"/>
    </location>
</feature>
<keyword evidence="1" id="KW-0328">Glycosyltransferase</keyword>
<evidence type="ECO:0000313" key="8">
    <source>
        <dbReference type="Proteomes" id="UP001431209"/>
    </source>
</evidence>
<keyword evidence="8" id="KW-1185">Reference proteome</keyword>
<evidence type="ECO:0000313" key="7">
    <source>
        <dbReference type="EMBL" id="KAL0486551.1"/>
    </source>
</evidence>
<dbReference type="Proteomes" id="UP001431209">
    <property type="component" value="Unassembled WGS sequence"/>
</dbReference>
<keyword evidence="5" id="KW-0472">Membrane</keyword>
<protein>
    <submittedName>
        <fullName evidence="7">Mono [ADP-ribose] polymerase</fullName>
    </submittedName>
</protein>
<dbReference type="Pfam" id="PF18084">
    <property type="entry name" value="ARTD15_N"/>
    <property type="match status" value="1"/>
</dbReference>
<accession>A0AAW2Z9N4</accession>
<dbReference type="SUPFAM" id="SSF56399">
    <property type="entry name" value="ADP-ribosylation"/>
    <property type="match status" value="1"/>
</dbReference>
<comment type="caution">
    <text evidence="7">The sequence shown here is derived from an EMBL/GenBank/DDBJ whole genome shotgun (WGS) entry which is preliminary data.</text>
</comment>
<organism evidence="7 8">
    <name type="scientific">Acrasis kona</name>
    <dbReference type="NCBI Taxonomy" id="1008807"/>
    <lineage>
        <taxon>Eukaryota</taxon>
        <taxon>Discoba</taxon>
        <taxon>Heterolobosea</taxon>
        <taxon>Tetramitia</taxon>
        <taxon>Eutetramitia</taxon>
        <taxon>Acrasidae</taxon>
        <taxon>Acrasis</taxon>
    </lineage>
</organism>
<gene>
    <name evidence="7" type="ORF">AKO1_001477</name>
</gene>
<dbReference type="InterPro" id="IPR041400">
    <property type="entry name" value="PARP16_N"/>
</dbReference>
<dbReference type="GO" id="GO:0016779">
    <property type="term" value="F:nucleotidyltransferase activity"/>
    <property type="evidence" value="ECO:0007669"/>
    <property type="project" value="UniProtKB-KW"/>
</dbReference>
<keyword evidence="4" id="KW-0520">NAD</keyword>
<dbReference type="PANTHER" id="PTHR21328">
    <property type="entry name" value="POLY ADP-RIBOSE POLYMERASE FAMILY, MEMBER PARP"/>
    <property type="match status" value="1"/>
</dbReference>
<feature type="transmembrane region" description="Helical" evidence="5">
    <location>
        <begin position="279"/>
        <end position="298"/>
    </location>
</feature>
<name>A0AAW2Z9N4_9EUKA</name>
<evidence type="ECO:0000259" key="6">
    <source>
        <dbReference type="Pfam" id="PF18084"/>
    </source>
</evidence>